<feature type="domain" description="Beta-lactamase-related" evidence="3">
    <location>
        <begin position="11"/>
        <end position="333"/>
    </location>
</feature>
<proteinExistence type="predicted"/>
<comment type="subcellular location">
    <subcellularLocation>
        <location evidence="1">Membrane</location>
    </subcellularLocation>
</comment>
<dbReference type="RefSeq" id="WP_239123282.1">
    <property type="nucleotide sequence ID" value="NZ_BONY01000003.1"/>
</dbReference>
<comment type="caution">
    <text evidence="4">The sequence shown here is derived from an EMBL/GenBank/DDBJ whole genome shotgun (WGS) entry which is preliminary data.</text>
</comment>
<dbReference type="InterPro" id="IPR050491">
    <property type="entry name" value="AmpC-like"/>
</dbReference>
<dbReference type="PANTHER" id="PTHR46825">
    <property type="entry name" value="D-ALANYL-D-ALANINE-CARBOXYPEPTIDASE/ENDOPEPTIDASE AMPH"/>
    <property type="match status" value="1"/>
</dbReference>
<evidence type="ECO:0000313" key="4">
    <source>
        <dbReference type="EMBL" id="GIH02617.1"/>
    </source>
</evidence>
<dbReference type="InterPro" id="IPR012338">
    <property type="entry name" value="Beta-lactam/transpept-like"/>
</dbReference>
<protein>
    <submittedName>
        <fullName evidence="4">Serine hydrolase</fullName>
    </submittedName>
</protein>
<dbReference type="AlphaFoldDB" id="A0A8J3Q3D9"/>
<name>A0A8J3Q3D9_9ACTN</name>
<evidence type="ECO:0000259" key="3">
    <source>
        <dbReference type="Pfam" id="PF00144"/>
    </source>
</evidence>
<dbReference type="GO" id="GO:0016020">
    <property type="term" value="C:membrane"/>
    <property type="evidence" value="ECO:0007669"/>
    <property type="project" value="UniProtKB-SubCell"/>
</dbReference>
<dbReference type="InterPro" id="IPR001466">
    <property type="entry name" value="Beta-lactam-related"/>
</dbReference>
<dbReference type="GO" id="GO:0016787">
    <property type="term" value="F:hydrolase activity"/>
    <property type="evidence" value="ECO:0007669"/>
    <property type="project" value="UniProtKB-KW"/>
</dbReference>
<keyword evidence="2" id="KW-0472">Membrane</keyword>
<dbReference type="Proteomes" id="UP000612899">
    <property type="component" value="Unassembled WGS sequence"/>
</dbReference>
<keyword evidence="5" id="KW-1185">Reference proteome</keyword>
<accession>A0A8J3Q3D9</accession>
<reference evidence="4" key="1">
    <citation type="submission" date="2021-01" db="EMBL/GenBank/DDBJ databases">
        <title>Whole genome shotgun sequence of Rhizocola hellebori NBRC 109834.</title>
        <authorList>
            <person name="Komaki H."/>
            <person name="Tamura T."/>
        </authorList>
    </citation>
    <scope>NUCLEOTIDE SEQUENCE</scope>
    <source>
        <strain evidence="4">NBRC 109834</strain>
    </source>
</reference>
<evidence type="ECO:0000256" key="2">
    <source>
        <dbReference type="ARBA" id="ARBA00023136"/>
    </source>
</evidence>
<dbReference type="EMBL" id="BONY01000003">
    <property type="protein sequence ID" value="GIH02617.1"/>
    <property type="molecule type" value="Genomic_DNA"/>
</dbReference>
<dbReference type="Gene3D" id="3.40.710.10">
    <property type="entry name" value="DD-peptidase/beta-lactamase superfamily"/>
    <property type="match status" value="1"/>
</dbReference>
<gene>
    <name evidence="4" type="ORF">Rhe02_06840</name>
</gene>
<evidence type="ECO:0000313" key="5">
    <source>
        <dbReference type="Proteomes" id="UP000612899"/>
    </source>
</evidence>
<keyword evidence="4" id="KW-0378">Hydrolase</keyword>
<dbReference type="Pfam" id="PF00144">
    <property type="entry name" value="Beta-lactamase"/>
    <property type="match status" value="1"/>
</dbReference>
<sequence>MSWTVQQLAEAVEAAAGDAGFSGVVRVDREGEPAYQAAFGLAQRGHEVPNTIDTRFAVASGGKGFTALAVVSLIEQGRLALDTTARSVLGTDLPLIADDVTVEHLLGHRSGIGDYLDEETLGDIADYVLKVPVHRLAQTEEFLAELDGYPTKFPAGTAFSYCNGGYIVLALIAERVSGIGYHQLVDELVCQRAGLADTAFLRSDQLPARTATGYLLRDGQWRSNVLHLPVRGNGDGGIYTTAADMSTFWRAFFDGRIVGKDWVAEMTRPHSLVPAEHARYGLGFWLRETGPQVRLAGFDAGVSFTSTHDPSTDLTWTVLGNTDNGTWPVARAIRSLLAP</sequence>
<dbReference type="SUPFAM" id="SSF56601">
    <property type="entry name" value="beta-lactamase/transpeptidase-like"/>
    <property type="match status" value="1"/>
</dbReference>
<evidence type="ECO:0000256" key="1">
    <source>
        <dbReference type="ARBA" id="ARBA00004370"/>
    </source>
</evidence>
<dbReference type="PANTHER" id="PTHR46825:SF11">
    <property type="entry name" value="PENICILLIN-BINDING PROTEIN 4"/>
    <property type="match status" value="1"/>
</dbReference>
<organism evidence="4 5">
    <name type="scientific">Rhizocola hellebori</name>
    <dbReference type="NCBI Taxonomy" id="1392758"/>
    <lineage>
        <taxon>Bacteria</taxon>
        <taxon>Bacillati</taxon>
        <taxon>Actinomycetota</taxon>
        <taxon>Actinomycetes</taxon>
        <taxon>Micromonosporales</taxon>
        <taxon>Micromonosporaceae</taxon>
        <taxon>Rhizocola</taxon>
    </lineage>
</organism>